<protein>
    <submittedName>
        <fullName evidence="2">Uncharacterized protein</fullName>
    </submittedName>
</protein>
<feature type="region of interest" description="Disordered" evidence="1">
    <location>
        <begin position="1"/>
        <end position="21"/>
    </location>
</feature>
<evidence type="ECO:0000313" key="2">
    <source>
        <dbReference type="EMBL" id="VFR28646.1"/>
    </source>
</evidence>
<sequence>MKKTSQADPRSSLSPLPPEDAPRAAVGILDRLRNTPLGAADNRLRLGLAVLAYAEGVLVVETEGFTHVTGRFTPEAVQVKMADGSLLIDLWHDSGNSLRFAVDEDELEEAGAYFSGYGFAVTDLRMLRQS</sequence>
<gene>
    <name evidence="2" type="ORF">AMP9_1391</name>
</gene>
<reference evidence="2" key="1">
    <citation type="submission" date="2019-03" db="EMBL/GenBank/DDBJ databases">
        <authorList>
            <person name="Danneels B."/>
        </authorList>
    </citation>
    <scope>NUCLEOTIDE SEQUENCE</scope>
</reference>
<dbReference type="EMBL" id="CAADHY010000024">
    <property type="protein sequence ID" value="VFR28646.1"/>
    <property type="molecule type" value="Genomic_DNA"/>
</dbReference>
<proteinExistence type="predicted"/>
<organism evidence="2">
    <name type="scientific">plant metagenome</name>
    <dbReference type="NCBI Taxonomy" id="1297885"/>
    <lineage>
        <taxon>unclassified sequences</taxon>
        <taxon>metagenomes</taxon>
        <taxon>organismal metagenomes</taxon>
    </lineage>
</organism>
<feature type="compositionally biased region" description="Polar residues" evidence="1">
    <location>
        <begin position="1"/>
        <end position="14"/>
    </location>
</feature>
<dbReference type="AlphaFoldDB" id="A0A484PSC5"/>
<evidence type="ECO:0000256" key="1">
    <source>
        <dbReference type="SAM" id="MobiDB-lite"/>
    </source>
</evidence>
<name>A0A484PSC5_9ZZZZ</name>
<accession>A0A484PSC5</accession>